<gene>
    <name evidence="11" type="ORF">THRCLA_21731</name>
</gene>
<dbReference type="OrthoDB" id="409586at2759"/>
<feature type="repeat" description="Solcar" evidence="9">
    <location>
        <begin position="62"/>
        <end position="146"/>
    </location>
</feature>
<evidence type="ECO:0000256" key="7">
    <source>
        <dbReference type="ARBA" id="ARBA00023128"/>
    </source>
</evidence>
<evidence type="ECO:0000256" key="5">
    <source>
        <dbReference type="ARBA" id="ARBA00022737"/>
    </source>
</evidence>
<evidence type="ECO:0000256" key="4">
    <source>
        <dbReference type="ARBA" id="ARBA00022692"/>
    </source>
</evidence>
<dbReference type="STRING" id="74557.A0A1V9ZQ82"/>
<dbReference type="InterPro" id="IPR023395">
    <property type="entry name" value="MCP_dom_sf"/>
</dbReference>
<comment type="caution">
    <text evidence="11">The sequence shown here is derived from an EMBL/GenBank/DDBJ whole genome shotgun (WGS) entry which is preliminary data.</text>
</comment>
<name>A0A1V9ZQ82_9STRA</name>
<keyword evidence="4 9" id="KW-0812">Transmembrane</keyword>
<evidence type="ECO:0000313" key="11">
    <source>
        <dbReference type="EMBL" id="OQS00163.1"/>
    </source>
</evidence>
<keyword evidence="6" id="KW-1133">Transmembrane helix</keyword>
<proteinExistence type="inferred from homology"/>
<evidence type="ECO:0000256" key="10">
    <source>
        <dbReference type="RuleBase" id="RU000488"/>
    </source>
</evidence>
<comment type="subcellular location">
    <subcellularLocation>
        <location evidence="1">Mitochondrion membrane</location>
        <topology evidence="1">Multi-pass membrane protein</topology>
    </subcellularLocation>
</comment>
<evidence type="ECO:0000256" key="8">
    <source>
        <dbReference type="ARBA" id="ARBA00023136"/>
    </source>
</evidence>
<dbReference type="Proteomes" id="UP000243217">
    <property type="component" value="Unassembled WGS sequence"/>
</dbReference>
<evidence type="ECO:0000313" key="12">
    <source>
        <dbReference type="Proteomes" id="UP000243217"/>
    </source>
</evidence>
<keyword evidence="7" id="KW-0496">Mitochondrion</keyword>
<dbReference type="Pfam" id="PF00153">
    <property type="entry name" value="Mito_carr"/>
    <property type="match status" value="3"/>
</dbReference>
<dbReference type="InterPro" id="IPR018108">
    <property type="entry name" value="MCP_transmembrane"/>
</dbReference>
<evidence type="ECO:0000256" key="3">
    <source>
        <dbReference type="ARBA" id="ARBA00022448"/>
    </source>
</evidence>
<dbReference type="AlphaFoldDB" id="A0A1V9ZQ82"/>
<sequence>AVSPFQCLVQAVKTEGFLSLYRGASSQVARSAIGCSFLFGLMAQFKWLFHTPTSALDSTEKYPNLVLTASSSCTGMVEASLYTPFEITMIRMQTHTSQLTTLQQARYIFTKYGFRHGLYRGYAPTCFREMIGNTSYFFTYGKTKELLMNQTIIQRQLTDLELYGYSGAIAGLMYWCISFPLDTVKSVIQADALNPKYRVYNGVYDCVRKLFQEGGVRRFFRGLSPCLIRAMPVNAVQFISFEKSVDILMPLWPIRH</sequence>
<keyword evidence="8 9" id="KW-0472">Membrane</keyword>
<dbReference type="EMBL" id="JNBS01001744">
    <property type="protein sequence ID" value="OQS00163.1"/>
    <property type="molecule type" value="Genomic_DNA"/>
</dbReference>
<feature type="non-terminal residue" evidence="11">
    <location>
        <position position="1"/>
    </location>
</feature>
<evidence type="ECO:0000256" key="6">
    <source>
        <dbReference type="ARBA" id="ARBA00022989"/>
    </source>
</evidence>
<evidence type="ECO:0000256" key="1">
    <source>
        <dbReference type="ARBA" id="ARBA00004225"/>
    </source>
</evidence>
<keyword evidence="3 10" id="KW-0813">Transport</keyword>
<dbReference type="GO" id="GO:0031966">
    <property type="term" value="C:mitochondrial membrane"/>
    <property type="evidence" value="ECO:0007669"/>
    <property type="project" value="UniProtKB-SubCell"/>
</dbReference>
<comment type="similarity">
    <text evidence="2 10">Belongs to the mitochondrial carrier (TC 2.A.29) family.</text>
</comment>
<dbReference type="PANTHER" id="PTHR45624:SF4">
    <property type="entry name" value="CONGESTED-LIKE TRACHEA PROTEIN-RELATED"/>
    <property type="match status" value="1"/>
</dbReference>
<organism evidence="11 12">
    <name type="scientific">Thraustotheca clavata</name>
    <dbReference type="NCBI Taxonomy" id="74557"/>
    <lineage>
        <taxon>Eukaryota</taxon>
        <taxon>Sar</taxon>
        <taxon>Stramenopiles</taxon>
        <taxon>Oomycota</taxon>
        <taxon>Saprolegniomycetes</taxon>
        <taxon>Saprolegniales</taxon>
        <taxon>Achlyaceae</taxon>
        <taxon>Thraustotheca</taxon>
    </lineage>
</organism>
<dbReference type="InterPro" id="IPR050567">
    <property type="entry name" value="Mitochondrial_Carrier"/>
</dbReference>
<dbReference type="GO" id="GO:1902603">
    <property type="term" value="P:carnitine transmembrane transport"/>
    <property type="evidence" value="ECO:0007669"/>
    <property type="project" value="TreeGrafter"/>
</dbReference>
<dbReference type="PANTHER" id="PTHR45624">
    <property type="entry name" value="MITOCHONDRIAL BASIC AMINO ACIDS TRANSPORTER-RELATED"/>
    <property type="match status" value="1"/>
</dbReference>
<dbReference type="PROSITE" id="PS50920">
    <property type="entry name" value="SOLCAR"/>
    <property type="match status" value="3"/>
</dbReference>
<feature type="repeat" description="Solcar" evidence="9">
    <location>
        <begin position="158"/>
        <end position="247"/>
    </location>
</feature>
<accession>A0A1V9ZQ82</accession>
<dbReference type="GO" id="GO:0015227">
    <property type="term" value="F:O-acyl-L-carnitine transmembrane transporter activity"/>
    <property type="evidence" value="ECO:0007669"/>
    <property type="project" value="TreeGrafter"/>
</dbReference>
<evidence type="ECO:0000256" key="2">
    <source>
        <dbReference type="ARBA" id="ARBA00006375"/>
    </source>
</evidence>
<protein>
    <submittedName>
        <fullName evidence="11">Mitochondrial Carrier (MC) Family</fullName>
    </submittedName>
</protein>
<reference evidence="11 12" key="1">
    <citation type="journal article" date="2014" name="Genome Biol. Evol.">
        <title>The secreted proteins of Achlya hypogyna and Thraustotheca clavata identify the ancestral oomycete secretome and reveal gene acquisitions by horizontal gene transfer.</title>
        <authorList>
            <person name="Misner I."/>
            <person name="Blouin N."/>
            <person name="Leonard G."/>
            <person name="Richards T.A."/>
            <person name="Lane C.E."/>
        </authorList>
    </citation>
    <scope>NUCLEOTIDE SEQUENCE [LARGE SCALE GENOMIC DNA]</scope>
    <source>
        <strain evidence="11 12">ATCC 34112</strain>
    </source>
</reference>
<evidence type="ECO:0000256" key="9">
    <source>
        <dbReference type="PROSITE-ProRule" id="PRU00282"/>
    </source>
</evidence>
<feature type="repeat" description="Solcar" evidence="9">
    <location>
        <begin position="1"/>
        <end position="48"/>
    </location>
</feature>
<dbReference type="GO" id="GO:0006839">
    <property type="term" value="P:mitochondrial transport"/>
    <property type="evidence" value="ECO:0007669"/>
    <property type="project" value="TreeGrafter"/>
</dbReference>
<keyword evidence="5" id="KW-0677">Repeat</keyword>
<keyword evidence="12" id="KW-1185">Reference proteome</keyword>
<dbReference type="SUPFAM" id="SSF103506">
    <property type="entry name" value="Mitochondrial carrier"/>
    <property type="match status" value="1"/>
</dbReference>
<dbReference type="Gene3D" id="1.50.40.10">
    <property type="entry name" value="Mitochondrial carrier domain"/>
    <property type="match status" value="1"/>
</dbReference>